<organism evidence="3 4">
    <name type="scientific">Limnobacter litoralis</name>
    <dbReference type="NCBI Taxonomy" id="481366"/>
    <lineage>
        <taxon>Bacteria</taxon>
        <taxon>Pseudomonadati</taxon>
        <taxon>Pseudomonadota</taxon>
        <taxon>Betaproteobacteria</taxon>
        <taxon>Burkholderiales</taxon>
        <taxon>Burkholderiaceae</taxon>
        <taxon>Limnobacter</taxon>
    </lineage>
</organism>
<dbReference type="Proteomes" id="UP001156664">
    <property type="component" value="Unassembled WGS sequence"/>
</dbReference>
<dbReference type="CDD" id="cd00158">
    <property type="entry name" value="RHOD"/>
    <property type="match status" value="1"/>
</dbReference>
<dbReference type="PANTHER" id="PTHR43031">
    <property type="entry name" value="FAD-DEPENDENT OXIDOREDUCTASE"/>
    <property type="match status" value="1"/>
</dbReference>
<evidence type="ECO:0000313" key="3">
    <source>
        <dbReference type="EMBL" id="GLR25258.1"/>
    </source>
</evidence>
<gene>
    <name evidence="3" type="ORF">GCM10007875_03460</name>
</gene>
<feature type="domain" description="Rhodanese" evidence="2">
    <location>
        <begin position="46"/>
        <end position="137"/>
    </location>
</feature>
<accession>A0ABQ5YQQ5</accession>
<keyword evidence="4" id="KW-1185">Reference proteome</keyword>
<sequence>MTQEFLLHNSWLIVLAVGSGMMLFWPMLNRGGGNRISVAQATLLINQKKAVLLDVREPDVAQKMGQVVNAKPVEIKDLKDKAPTLVKNKAHPIVVLCQTGQRSGAASAVLKATGYTEVYVLDGGINAWVEAGMPIKKSKAA</sequence>
<dbReference type="InterPro" id="IPR001763">
    <property type="entry name" value="Rhodanese-like_dom"/>
</dbReference>
<proteinExistence type="predicted"/>
<keyword evidence="1" id="KW-0812">Transmembrane</keyword>
<dbReference type="InterPro" id="IPR036873">
    <property type="entry name" value="Rhodanese-like_dom_sf"/>
</dbReference>
<dbReference type="PANTHER" id="PTHR43031:SF1">
    <property type="entry name" value="PYRIDINE NUCLEOTIDE-DISULPHIDE OXIDOREDUCTASE"/>
    <property type="match status" value="1"/>
</dbReference>
<dbReference type="SUPFAM" id="SSF52821">
    <property type="entry name" value="Rhodanese/Cell cycle control phosphatase"/>
    <property type="match status" value="1"/>
</dbReference>
<comment type="caution">
    <text evidence="3">The sequence shown here is derived from an EMBL/GenBank/DDBJ whole genome shotgun (WGS) entry which is preliminary data.</text>
</comment>
<evidence type="ECO:0000313" key="4">
    <source>
        <dbReference type="Proteomes" id="UP001156664"/>
    </source>
</evidence>
<dbReference type="PROSITE" id="PS50206">
    <property type="entry name" value="RHODANESE_3"/>
    <property type="match status" value="1"/>
</dbReference>
<keyword evidence="1" id="KW-1133">Transmembrane helix</keyword>
<protein>
    <submittedName>
        <fullName evidence="3">Sulfurtransferase</fullName>
    </submittedName>
</protein>
<dbReference type="Pfam" id="PF00581">
    <property type="entry name" value="Rhodanese"/>
    <property type="match status" value="1"/>
</dbReference>
<name>A0ABQ5YQQ5_9BURK</name>
<dbReference type="SMART" id="SM00450">
    <property type="entry name" value="RHOD"/>
    <property type="match status" value="1"/>
</dbReference>
<feature type="transmembrane region" description="Helical" evidence="1">
    <location>
        <begin position="6"/>
        <end position="25"/>
    </location>
</feature>
<dbReference type="RefSeq" id="WP_284279596.1">
    <property type="nucleotide sequence ID" value="NZ_BSOJ01000006.1"/>
</dbReference>
<reference evidence="4" key="1">
    <citation type="journal article" date="2019" name="Int. J. Syst. Evol. Microbiol.">
        <title>The Global Catalogue of Microorganisms (GCM) 10K type strain sequencing project: providing services to taxonomists for standard genome sequencing and annotation.</title>
        <authorList>
            <consortium name="The Broad Institute Genomics Platform"/>
            <consortium name="The Broad Institute Genome Sequencing Center for Infectious Disease"/>
            <person name="Wu L."/>
            <person name="Ma J."/>
        </authorList>
    </citation>
    <scope>NUCLEOTIDE SEQUENCE [LARGE SCALE GENOMIC DNA]</scope>
    <source>
        <strain evidence="4">NBRC 105857</strain>
    </source>
</reference>
<keyword evidence="1" id="KW-0472">Membrane</keyword>
<dbReference type="Gene3D" id="3.40.250.10">
    <property type="entry name" value="Rhodanese-like domain"/>
    <property type="match status" value="1"/>
</dbReference>
<evidence type="ECO:0000256" key="1">
    <source>
        <dbReference type="SAM" id="Phobius"/>
    </source>
</evidence>
<evidence type="ECO:0000259" key="2">
    <source>
        <dbReference type="PROSITE" id="PS50206"/>
    </source>
</evidence>
<dbReference type="InterPro" id="IPR050229">
    <property type="entry name" value="GlpE_sulfurtransferase"/>
</dbReference>
<dbReference type="EMBL" id="BSOJ01000006">
    <property type="protein sequence ID" value="GLR25258.1"/>
    <property type="molecule type" value="Genomic_DNA"/>
</dbReference>